<evidence type="ECO:0000313" key="3">
    <source>
        <dbReference type="Proteomes" id="UP000250003"/>
    </source>
</evidence>
<organism evidence="2 3">
    <name type="scientific">Blautia argi</name>
    <dbReference type="NCBI Taxonomy" id="1912897"/>
    <lineage>
        <taxon>Bacteria</taxon>
        <taxon>Bacillati</taxon>
        <taxon>Bacillota</taxon>
        <taxon>Clostridia</taxon>
        <taxon>Lachnospirales</taxon>
        <taxon>Lachnospiraceae</taxon>
        <taxon>Blautia</taxon>
    </lineage>
</organism>
<dbReference type="EMBL" id="CP030280">
    <property type="protein sequence ID" value="AWY97715.1"/>
    <property type="molecule type" value="Genomic_DNA"/>
</dbReference>
<feature type="transmembrane region" description="Helical" evidence="1">
    <location>
        <begin position="268"/>
        <end position="292"/>
    </location>
</feature>
<evidence type="ECO:0008006" key="4">
    <source>
        <dbReference type="Google" id="ProtNLM"/>
    </source>
</evidence>
<keyword evidence="1" id="KW-0472">Membrane</keyword>
<evidence type="ECO:0000256" key="1">
    <source>
        <dbReference type="SAM" id="Phobius"/>
    </source>
</evidence>
<dbReference type="AlphaFoldDB" id="A0A2Z4U9K4"/>
<feature type="transmembrane region" description="Helical" evidence="1">
    <location>
        <begin position="525"/>
        <end position="549"/>
    </location>
</feature>
<keyword evidence="1" id="KW-0812">Transmembrane</keyword>
<gene>
    <name evidence="2" type="ORF">DQQ01_05645</name>
</gene>
<proteinExistence type="predicted"/>
<feature type="transmembrane region" description="Helical" evidence="1">
    <location>
        <begin position="20"/>
        <end position="43"/>
    </location>
</feature>
<accession>A0A2Z4U9K4</accession>
<feature type="transmembrane region" description="Helical" evidence="1">
    <location>
        <begin position="167"/>
        <end position="186"/>
    </location>
</feature>
<feature type="transmembrane region" description="Helical" evidence="1">
    <location>
        <begin position="72"/>
        <end position="94"/>
    </location>
</feature>
<dbReference type="Proteomes" id="UP000250003">
    <property type="component" value="Chromosome"/>
</dbReference>
<evidence type="ECO:0000313" key="2">
    <source>
        <dbReference type="EMBL" id="AWY97715.1"/>
    </source>
</evidence>
<feature type="transmembrane region" description="Helical" evidence="1">
    <location>
        <begin position="108"/>
        <end position="128"/>
    </location>
</feature>
<dbReference type="KEGG" id="blau:DQQ01_05645"/>
<sequence length="601" mass="68749">MGFCFLKIYKGEEMKGLKVYYRIMAGVTVFFMIWYPFLTYFHAEKPSGMELRYFAKKSKVLVDMFLYQKEKMLFIFAIFLLLAMVTGGMLFYVLKEEIPFRFCLQKKIFGAVSVYFLLNVFSVLLSSYKEYGVMGLHIDYEGLAAIFGYMVLFAAGYFLFQNEKNRVLLKAGIKILAFFIILGTALEMKYGPLFNIEWIQKLLTPDHYEHLLEHLYLDYHGSVSLTFANPGFFGGFCALLFPILLGMGIQEEKRGKRWINTGLAGGMFFCILMSGSSGALYAGLLAAFFQIFFRIKKENWKRRIGLAGEMVLLLFLFSAALQFLVLHGQNNIWKKTESSLVNTQYTRNESVFAVEKIQLQQGKLKVWGEEGNFTTEVLSEGSDLHLQDFMFTDDRGEQIETESGRLTGDFKKIKAEVMGQILSFDFGYQEPVEFYAESGKLYYIDFNGSLLQKIPQPVMRGLERFYPLFTGRGYIWISSIPVLMDTMLLGKGIGAFPFVYPQSEVAGMLNVHGSADYCIEQAHSWYLQTAVSSGILSLFCMLYVFFTAFKKGIKEKKPDVFFWGIMAYIITGLVNNSNVAAAPFFWLLLGCFLVPEKTDRI</sequence>
<feature type="transmembrane region" description="Helical" evidence="1">
    <location>
        <begin position="474"/>
        <end position="500"/>
    </location>
</feature>
<dbReference type="InterPro" id="IPR051533">
    <property type="entry name" value="WaaL-like"/>
</dbReference>
<dbReference type="PANTHER" id="PTHR37422:SF13">
    <property type="entry name" value="LIPOPOLYSACCHARIDE BIOSYNTHESIS PROTEIN PA4999-RELATED"/>
    <property type="match status" value="1"/>
</dbReference>
<feature type="transmembrane region" description="Helical" evidence="1">
    <location>
        <begin position="304"/>
        <end position="326"/>
    </location>
</feature>
<feature type="transmembrane region" description="Helical" evidence="1">
    <location>
        <begin position="140"/>
        <end position="160"/>
    </location>
</feature>
<dbReference type="PANTHER" id="PTHR37422">
    <property type="entry name" value="TEICHURONIC ACID BIOSYNTHESIS PROTEIN TUAE"/>
    <property type="match status" value="1"/>
</dbReference>
<dbReference type="OrthoDB" id="1762823at2"/>
<reference evidence="3" key="1">
    <citation type="submission" date="2018-06" db="EMBL/GenBank/DDBJ databases">
        <title>Description of Blautia argi sp. nov., a new anaerobic isolated from dog feces.</title>
        <authorList>
            <person name="Chang Y.-H."/>
            <person name="Paek J."/>
            <person name="Shin Y."/>
        </authorList>
    </citation>
    <scope>NUCLEOTIDE SEQUENCE [LARGE SCALE GENOMIC DNA]</scope>
    <source>
        <strain evidence="3">KCTC 15426</strain>
    </source>
</reference>
<name>A0A2Z4U9K4_9FIRM</name>
<feature type="transmembrane region" description="Helical" evidence="1">
    <location>
        <begin position="227"/>
        <end position="247"/>
    </location>
</feature>
<protein>
    <recommendedName>
        <fullName evidence="4">O-antigen ligase domain-containing protein</fullName>
    </recommendedName>
</protein>
<feature type="transmembrane region" description="Helical" evidence="1">
    <location>
        <begin position="561"/>
        <end position="589"/>
    </location>
</feature>
<keyword evidence="1" id="KW-1133">Transmembrane helix</keyword>
<keyword evidence="3" id="KW-1185">Reference proteome</keyword>